<dbReference type="KEGG" id="dvl:Dvul_0357"/>
<protein>
    <submittedName>
        <fullName evidence="2">Methyltransferase type 11</fullName>
    </submittedName>
</protein>
<proteinExistence type="predicted"/>
<dbReference type="AlphaFoldDB" id="A0A0H3A4I4"/>
<dbReference type="EMBL" id="CP000527">
    <property type="protein sequence ID" value="ABM27380.1"/>
    <property type="molecule type" value="Genomic_DNA"/>
</dbReference>
<dbReference type="InterPro" id="IPR013216">
    <property type="entry name" value="Methyltransf_11"/>
</dbReference>
<gene>
    <name evidence="2" type="ordered locus">Dvul_0357</name>
</gene>
<dbReference type="Pfam" id="PF08241">
    <property type="entry name" value="Methyltransf_11"/>
    <property type="match status" value="1"/>
</dbReference>
<evidence type="ECO:0000313" key="3">
    <source>
        <dbReference type="Proteomes" id="UP000009173"/>
    </source>
</evidence>
<dbReference type="RefSeq" id="WP_011791563.1">
    <property type="nucleotide sequence ID" value="NC_008751.1"/>
</dbReference>
<organism evidence="2 3">
    <name type="scientific">Nitratidesulfovibrio vulgaris (strain DP4)</name>
    <name type="common">Desulfovibrio vulgaris</name>
    <dbReference type="NCBI Taxonomy" id="391774"/>
    <lineage>
        <taxon>Bacteria</taxon>
        <taxon>Pseudomonadati</taxon>
        <taxon>Thermodesulfobacteriota</taxon>
        <taxon>Desulfovibrionia</taxon>
        <taxon>Desulfovibrionales</taxon>
        <taxon>Desulfovibrionaceae</taxon>
        <taxon>Nitratidesulfovibrio</taxon>
    </lineage>
</organism>
<dbReference type="CDD" id="cd02440">
    <property type="entry name" value="AdoMet_MTases"/>
    <property type="match status" value="1"/>
</dbReference>
<accession>A0A0H3A4I4</accession>
<dbReference type="GO" id="GO:0008757">
    <property type="term" value="F:S-adenosylmethionine-dependent methyltransferase activity"/>
    <property type="evidence" value="ECO:0007669"/>
    <property type="project" value="InterPro"/>
</dbReference>
<evidence type="ECO:0000313" key="2">
    <source>
        <dbReference type="EMBL" id="ABM27380.1"/>
    </source>
</evidence>
<reference evidence="3" key="1">
    <citation type="journal article" date="2009" name="Environ. Microbiol.">
        <title>Contribution of mobile genetic elements to Desulfovibrio vulgaris genome plasticity.</title>
        <authorList>
            <person name="Walker C.B."/>
            <person name="Stolyar S."/>
            <person name="Chivian D."/>
            <person name="Pinel N."/>
            <person name="Gabster J.A."/>
            <person name="Dehal P.S."/>
            <person name="He Z."/>
            <person name="Yang Z.K."/>
            <person name="Yen H.C."/>
            <person name="Zhou J."/>
            <person name="Wall J.D."/>
            <person name="Hazen T.C."/>
            <person name="Arkin A.P."/>
            <person name="Stahl D.A."/>
        </authorList>
    </citation>
    <scope>NUCLEOTIDE SEQUENCE [LARGE SCALE GENOMIC DNA]</scope>
    <source>
        <strain evidence="3">DP4</strain>
    </source>
</reference>
<evidence type="ECO:0000259" key="1">
    <source>
        <dbReference type="Pfam" id="PF08241"/>
    </source>
</evidence>
<dbReference type="InterPro" id="IPR029063">
    <property type="entry name" value="SAM-dependent_MTases_sf"/>
</dbReference>
<dbReference type="Proteomes" id="UP000009173">
    <property type="component" value="Chromosome"/>
</dbReference>
<dbReference type="HOGENOM" id="CLU_116761_0_0_7"/>
<dbReference type="GO" id="GO:0032259">
    <property type="term" value="P:methylation"/>
    <property type="evidence" value="ECO:0007669"/>
    <property type="project" value="UniProtKB-KW"/>
</dbReference>
<name>A0A0H3A4I4_NITV4</name>
<dbReference type="SUPFAM" id="SSF53335">
    <property type="entry name" value="S-adenosyl-L-methionine-dependent methyltransferases"/>
    <property type="match status" value="1"/>
</dbReference>
<feature type="domain" description="Methyltransferase type 11" evidence="1">
    <location>
        <begin position="38"/>
        <end position="77"/>
    </location>
</feature>
<sequence>MQRLNLGCGQYPKAGFLNVDVDPLAKADVFHDLSSFPYPFEDARFDLVEMDHVLEHLPSPRDAMREIWRILKPGGTLRLRVPHFSRGFSHYDHKCGFDVTFPLYFDPAFPGGYTGIPFEHVQTRLVWFAQPWLKRQVLGNFAFNVGKMLGMVFDALGNIAPLATSRLFCFWVGGYEEITFELRRPYANQGGVRP</sequence>
<dbReference type="Gene3D" id="3.40.50.150">
    <property type="entry name" value="Vaccinia Virus protein VP39"/>
    <property type="match status" value="1"/>
</dbReference>
<keyword evidence="2" id="KW-0489">Methyltransferase</keyword>
<keyword evidence="2" id="KW-0808">Transferase</keyword>